<keyword evidence="3" id="KW-1185">Reference proteome</keyword>
<evidence type="ECO:0000256" key="1">
    <source>
        <dbReference type="SAM" id="SignalP"/>
    </source>
</evidence>
<name>A0A3Q3JR74_MONAL</name>
<feature type="signal peptide" evidence="1">
    <location>
        <begin position="1"/>
        <end position="19"/>
    </location>
</feature>
<keyword evidence="1" id="KW-0732">Signal</keyword>
<accession>A0A3Q3JR74</accession>
<dbReference type="Proteomes" id="UP000261600">
    <property type="component" value="Unplaced"/>
</dbReference>
<dbReference type="AlphaFoldDB" id="A0A3Q3JR74"/>
<proteinExistence type="predicted"/>
<sequence length="93" mass="10750">SLLCSCLLLLCWYWRRLMAEQKNYMFSVYSDAIRTTVFSMLYCTVQDCCPLALSGSVCMCVFVCGSWHIKSMLNCTFFFLSILVILGKKRLQC</sequence>
<feature type="chain" id="PRO_5018651559" evidence="1">
    <location>
        <begin position="20"/>
        <end position="93"/>
    </location>
</feature>
<evidence type="ECO:0000313" key="3">
    <source>
        <dbReference type="Proteomes" id="UP000261600"/>
    </source>
</evidence>
<reference evidence="2" key="2">
    <citation type="submission" date="2025-09" db="UniProtKB">
        <authorList>
            <consortium name="Ensembl"/>
        </authorList>
    </citation>
    <scope>IDENTIFICATION</scope>
</reference>
<protein>
    <submittedName>
        <fullName evidence="2">Uncharacterized protein</fullName>
    </submittedName>
</protein>
<evidence type="ECO:0000313" key="2">
    <source>
        <dbReference type="Ensembl" id="ENSMALP00000023008.1"/>
    </source>
</evidence>
<organism evidence="2 3">
    <name type="scientific">Monopterus albus</name>
    <name type="common">Swamp eel</name>
    <dbReference type="NCBI Taxonomy" id="43700"/>
    <lineage>
        <taxon>Eukaryota</taxon>
        <taxon>Metazoa</taxon>
        <taxon>Chordata</taxon>
        <taxon>Craniata</taxon>
        <taxon>Vertebrata</taxon>
        <taxon>Euteleostomi</taxon>
        <taxon>Actinopterygii</taxon>
        <taxon>Neopterygii</taxon>
        <taxon>Teleostei</taxon>
        <taxon>Neoteleostei</taxon>
        <taxon>Acanthomorphata</taxon>
        <taxon>Anabantaria</taxon>
        <taxon>Synbranchiformes</taxon>
        <taxon>Synbranchidae</taxon>
        <taxon>Monopterus</taxon>
    </lineage>
</organism>
<dbReference type="Ensembl" id="ENSMALT00000023446.1">
    <property type="protein sequence ID" value="ENSMALP00000023008.1"/>
    <property type="gene ID" value="ENSMALG00000016054.1"/>
</dbReference>
<reference evidence="2" key="1">
    <citation type="submission" date="2025-08" db="UniProtKB">
        <authorList>
            <consortium name="Ensembl"/>
        </authorList>
    </citation>
    <scope>IDENTIFICATION</scope>
</reference>